<evidence type="ECO:0000256" key="6">
    <source>
        <dbReference type="ARBA" id="ARBA00022974"/>
    </source>
</evidence>
<name>A0ABD2NYZ8_9CUCU</name>
<dbReference type="EMBL" id="JABFTP020000144">
    <property type="protein sequence ID" value="KAL3283475.1"/>
    <property type="molecule type" value="Genomic_DNA"/>
</dbReference>
<keyword evidence="7 12" id="KW-0472">Membrane</keyword>
<accession>A0ABD2NYZ8</accession>
<keyword evidence="3" id="KW-1003">Cell membrane</keyword>
<comment type="caution">
    <text evidence="13">The sequence shown here is derived from an EMBL/GenBank/DDBJ whole genome shotgun (WGS) entry which is preliminary data.</text>
</comment>
<evidence type="ECO:0000256" key="5">
    <source>
        <dbReference type="ARBA" id="ARBA00022729"/>
    </source>
</evidence>
<dbReference type="GO" id="GO:0005886">
    <property type="term" value="C:plasma membrane"/>
    <property type="evidence" value="ECO:0007669"/>
    <property type="project" value="UniProtKB-SubCell"/>
</dbReference>
<evidence type="ECO:0000256" key="9">
    <source>
        <dbReference type="ARBA" id="ARBA00023207"/>
    </source>
</evidence>
<proteinExistence type="inferred from homology"/>
<evidence type="ECO:0000256" key="1">
    <source>
        <dbReference type="ARBA" id="ARBA00004609"/>
    </source>
</evidence>
<keyword evidence="9 12" id="KW-0357">Heparan sulfate</keyword>
<evidence type="ECO:0000313" key="13">
    <source>
        <dbReference type="EMBL" id="KAL3283475.1"/>
    </source>
</evidence>
<comment type="subcellular location">
    <subcellularLocation>
        <location evidence="1 12">Cell membrane</location>
        <topology evidence="1 12">Lipid-anchor</topology>
        <topology evidence="1 12">GPI-anchor</topology>
    </subcellularLocation>
</comment>
<dbReference type="InterPro" id="IPR001863">
    <property type="entry name" value="Glypican"/>
</dbReference>
<evidence type="ECO:0000256" key="2">
    <source>
        <dbReference type="ARBA" id="ARBA00010260"/>
    </source>
</evidence>
<reference evidence="13 14" key="1">
    <citation type="journal article" date="2021" name="BMC Biol.">
        <title>Horizontally acquired antibacterial genes associated with adaptive radiation of ladybird beetles.</title>
        <authorList>
            <person name="Li H.S."/>
            <person name="Tang X.F."/>
            <person name="Huang Y.H."/>
            <person name="Xu Z.Y."/>
            <person name="Chen M.L."/>
            <person name="Du X.Y."/>
            <person name="Qiu B.Y."/>
            <person name="Chen P.T."/>
            <person name="Zhang W."/>
            <person name="Slipinski A."/>
            <person name="Escalona H.E."/>
            <person name="Waterhouse R.M."/>
            <person name="Zwick A."/>
            <person name="Pang H."/>
        </authorList>
    </citation>
    <scope>NUCLEOTIDE SEQUENCE [LARGE SCALE GENOMIC DNA]</scope>
    <source>
        <strain evidence="13">SYSU2018</strain>
    </source>
</reference>
<evidence type="ECO:0000256" key="4">
    <source>
        <dbReference type="ARBA" id="ARBA00022622"/>
    </source>
</evidence>
<dbReference type="PANTHER" id="PTHR10822">
    <property type="entry name" value="GLYPICAN"/>
    <property type="match status" value="1"/>
</dbReference>
<comment type="similarity">
    <text evidence="2 11">Belongs to the glypican family.</text>
</comment>
<keyword evidence="14" id="KW-1185">Reference proteome</keyword>
<dbReference type="PANTHER" id="PTHR10822:SF29">
    <property type="entry name" value="DIVISION ABNORMALLY DELAYED PROTEIN"/>
    <property type="match status" value="1"/>
</dbReference>
<dbReference type="GO" id="GO:0098552">
    <property type="term" value="C:side of membrane"/>
    <property type="evidence" value="ECO:0007669"/>
    <property type="project" value="UniProtKB-KW"/>
</dbReference>
<comment type="function">
    <text evidence="12">Cell surface proteoglycan.</text>
</comment>
<organism evidence="13 14">
    <name type="scientific">Cryptolaemus montrouzieri</name>
    <dbReference type="NCBI Taxonomy" id="559131"/>
    <lineage>
        <taxon>Eukaryota</taxon>
        <taxon>Metazoa</taxon>
        <taxon>Ecdysozoa</taxon>
        <taxon>Arthropoda</taxon>
        <taxon>Hexapoda</taxon>
        <taxon>Insecta</taxon>
        <taxon>Pterygota</taxon>
        <taxon>Neoptera</taxon>
        <taxon>Endopterygota</taxon>
        <taxon>Coleoptera</taxon>
        <taxon>Polyphaga</taxon>
        <taxon>Cucujiformia</taxon>
        <taxon>Coccinelloidea</taxon>
        <taxon>Coccinellidae</taxon>
        <taxon>Scymninae</taxon>
        <taxon>Scymnini</taxon>
        <taxon>Cryptolaemus</taxon>
    </lineage>
</organism>
<keyword evidence="4 12" id="KW-0336">GPI-anchor</keyword>
<sequence>MLQLAQQSENKTLLLFANVYRRMSVYSKAPIEIFYSDIRKAMLVNVTNGEIILPNLDIQNSANKFFTDLFPLVYLHTLSNTESVKDFSVDYKSCLKDSTKDIIPFGDIPKQVAQSLAKSLEATQILFQAFAVGLEVLNVTDVVLVNENSRNNAECHDALVKLTYCPRCLGLVKHVKPCSGYCLNVLRGCLTSYVAELDSPWNSYVESIEKLVNAMKHHNNEAGVNADGIIRELDNRISEAIMHAMTKGKEIDSKVRYTLE</sequence>
<keyword evidence="8" id="KW-0325">Glycoprotein</keyword>
<evidence type="ECO:0000256" key="11">
    <source>
        <dbReference type="RuleBase" id="RU003518"/>
    </source>
</evidence>
<evidence type="ECO:0000256" key="3">
    <source>
        <dbReference type="ARBA" id="ARBA00022475"/>
    </source>
</evidence>
<evidence type="ECO:0000256" key="12">
    <source>
        <dbReference type="RuleBase" id="RU003519"/>
    </source>
</evidence>
<keyword evidence="6 12" id="KW-0654">Proteoglycan</keyword>
<gene>
    <name evidence="13" type="ORF">HHI36_006616</name>
</gene>
<evidence type="ECO:0000256" key="8">
    <source>
        <dbReference type="ARBA" id="ARBA00023180"/>
    </source>
</evidence>
<keyword evidence="5" id="KW-0732">Signal</keyword>
<evidence type="ECO:0000313" key="14">
    <source>
        <dbReference type="Proteomes" id="UP001516400"/>
    </source>
</evidence>
<dbReference type="Proteomes" id="UP001516400">
    <property type="component" value="Unassembled WGS sequence"/>
</dbReference>
<evidence type="ECO:0008006" key="15">
    <source>
        <dbReference type="Google" id="ProtNLM"/>
    </source>
</evidence>
<evidence type="ECO:0000256" key="7">
    <source>
        <dbReference type="ARBA" id="ARBA00023136"/>
    </source>
</evidence>
<evidence type="ECO:0000256" key="10">
    <source>
        <dbReference type="ARBA" id="ARBA00023288"/>
    </source>
</evidence>
<keyword evidence="10 12" id="KW-0449">Lipoprotein</keyword>
<protein>
    <recommendedName>
        <fullName evidence="15">Glypican-5</fullName>
    </recommendedName>
</protein>
<dbReference type="AlphaFoldDB" id="A0ABD2NYZ8"/>
<dbReference type="Pfam" id="PF01153">
    <property type="entry name" value="Glypican"/>
    <property type="match status" value="1"/>
</dbReference>